<dbReference type="GO" id="GO:0005700">
    <property type="term" value="C:polytene chromosome"/>
    <property type="evidence" value="ECO:0007669"/>
    <property type="project" value="TreeGrafter"/>
</dbReference>
<dbReference type="InterPro" id="IPR046341">
    <property type="entry name" value="SET_dom_sf"/>
</dbReference>
<dbReference type="GO" id="GO:0005634">
    <property type="term" value="C:nucleus"/>
    <property type="evidence" value="ECO:0007669"/>
    <property type="project" value="TreeGrafter"/>
</dbReference>
<dbReference type="PROSITE" id="PS50280">
    <property type="entry name" value="SET"/>
    <property type="match status" value="1"/>
</dbReference>
<proteinExistence type="predicted"/>
<gene>
    <name evidence="2" type="ORF">EVOR1521_LOCUS2510</name>
</gene>
<feature type="domain" description="SET" evidence="1">
    <location>
        <begin position="18"/>
        <end position="132"/>
    </location>
</feature>
<organism evidence="2 3">
    <name type="scientific">Effrenium voratum</name>
    <dbReference type="NCBI Taxonomy" id="2562239"/>
    <lineage>
        <taxon>Eukaryota</taxon>
        <taxon>Sar</taxon>
        <taxon>Alveolata</taxon>
        <taxon>Dinophyceae</taxon>
        <taxon>Suessiales</taxon>
        <taxon>Symbiodiniaceae</taxon>
        <taxon>Effrenium</taxon>
    </lineage>
</organism>
<dbReference type="AlphaFoldDB" id="A0AA36HNH8"/>
<dbReference type="Gene3D" id="2.170.270.10">
    <property type="entry name" value="SET domain"/>
    <property type="match status" value="1"/>
</dbReference>
<evidence type="ECO:0000313" key="2">
    <source>
        <dbReference type="EMBL" id="CAJ1372424.1"/>
    </source>
</evidence>
<dbReference type="GO" id="GO:0042799">
    <property type="term" value="F:histone H4K20 methyltransferase activity"/>
    <property type="evidence" value="ECO:0007669"/>
    <property type="project" value="TreeGrafter"/>
</dbReference>
<sequence length="167" mass="18619">MSSGDPATDLQSTNVAGVEMEVRPSLLGEDAGKGLFVLQAVPAGQVLCEYRGKLLCTAEAMRLEDKSYLMRVGPQEYIDAREDIEVLARFINDCRNPAVHNVRFEKRPGEGRALVVAARPIRAGEELFVDYGKWYWASLRPNRISVKQAAEILKALEEIEPQADEQE</sequence>
<keyword evidence="3" id="KW-1185">Reference proteome</keyword>
<accession>A0AA36HNH8</accession>
<dbReference type="SUPFAM" id="SSF82199">
    <property type="entry name" value="SET domain"/>
    <property type="match status" value="1"/>
</dbReference>
<dbReference type="PANTHER" id="PTHR46167:SF1">
    <property type="entry name" value="N-LYSINE METHYLTRANSFERASE KMT5A"/>
    <property type="match status" value="1"/>
</dbReference>
<dbReference type="SMART" id="SM00317">
    <property type="entry name" value="SET"/>
    <property type="match status" value="1"/>
</dbReference>
<evidence type="ECO:0000259" key="1">
    <source>
        <dbReference type="PROSITE" id="PS50280"/>
    </source>
</evidence>
<dbReference type="EMBL" id="CAUJNA010000134">
    <property type="protein sequence ID" value="CAJ1372424.1"/>
    <property type="molecule type" value="Genomic_DNA"/>
</dbReference>
<comment type="caution">
    <text evidence="2">The sequence shown here is derived from an EMBL/GenBank/DDBJ whole genome shotgun (WGS) entry which is preliminary data.</text>
</comment>
<protein>
    <recommendedName>
        <fullName evidence="1">SET domain-containing protein</fullName>
    </recommendedName>
</protein>
<dbReference type="Pfam" id="PF00856">
    <property type="entry name" value="SET"/>
    <property type="match status" value="1"/>
</dbReference>
<dbReference type="GO" id="GO:0006357">
    <property type="term" value="P:regulation of transcription by RNA polymerase II"/>
    <property type="evidence" value="ECO:0007669"/>
    <property type="project" value="TreeGrafter"/>
</dbReference>
<dbReference type="InterPro" id="IPR001214">
    <property type="entry name" value="SET_dom"/>
</dbReference>
<dbReference type="PANTHER" id="PTHR46167">
    <property type="entry name" value="N-LYSINE METHYLTRANSFERASE KMT5A"/>
    <property type="match status" value="1"/>
</dbReference>
<dbReference type="InterPro" id="IPR051760">
    <property type="entry name" value="KMT5A"/>
</dbReference>
<reference evidence="2" key="1">
    <citation type="submission" date="2023-08" db="EMBL/GenBank/DDBJ databases">
        <authorList>
            <person name="Chen Y."/>
            <person name="Shah S."/>
            <person name="Dougan E. K."/>
            <person name="Thang M."/>
            <person name="Chan C."/>
        </authorList>
    </citation>
    <scope>NUCLEOTIDE SEQUENCE</scope>
</reference>
<evidence type="ECO:0000313" key="3">
    <source>
        <dbReference type="Proteomes" id="UP001178507"/>
    </source>
</evidence>
<name>A0AA36HNH8_9DINO</name>
<dbReference type="Proteomes" id="UP001178507">
    <property type="component" value="Unassembled WGS sequence"/>
</dbReference>